<dbReference type="AlphaFoldDB" id="A0A5M6I6R4"/>
<feature type="transmembrane region" description="Helical" evidence="7">
    <location>
        <begin position="596"/>
        <end position="615"/>
    </location>
</feature>
<evidence type="ECO:0000256" key="3">
    <source>
        <dbReference type="ARBA" id="ARBA00022475"/>
    </source>
</evidence>
<dbReference type="Proteomes" id="UP000323886">
    <property type="component" value="Unassembled WGS sequence"/>
</dbReference>
<dbReference type="SUPFAM" id="SSF82861">
    <property type="entry name" value="Mechanosensitive channel protein MscS (YggB), transmembrane region"/>
    <property type="match status" value="1"/>
</dbReference>
<dbReference type="Pfam" id="PF00924">
    <property type="entry name" value="MS_channel_2nd"/>
    <property type="match status" value="1"/>
</dbReference>
<gene>
    <name evidence="11" type="ORF">F1193_01770</name>
</gene>
<dbReference type="PANTHER" id="PTHR30347">
    <property type="entry name" value="POTASSIUM CHANNEL RELATED"/>
    <property type="match status" value="1"/>
</dbReference>
<feature type="transmembrane region" description="Helical" evidence="7">
    <location>
        <begin position="547"/>
        <end position="575"/>
    </location>
</feature>
<evidence type="ECO:0000256" key="4">
    <source>
        <dbReference type="ARBA" id="ARBA00022692"/>
    </source>
</evidence>
<dbReference type="InterPro" id="IPR022249">
    <property type="entry name" value="DUF3772"/>
</dbReference>
<dbReference type="Gene3D" id="1.10.287.1260">
    <property type="match status" value="1"/>
</dbReference>
<feature type="domain" description="Mechanosensitive ion channel MscS C-terminal" evidence="10">
    <location>
        <begin position="713"/>
        <end position="793"/>
    </location>
</feature>
<keyword evidence="12" id="KW-1185">Reference proteome</keyword>
<dbReference type="PANTHER" id="PTHR30347:SF1">
    <property type="entry name" value="MECHANOSENSITIVE CHANNEL MSCK"/>
    <property type="match status" value="1"/>
</dbReference>
<dbReference type="Pfam" id="PF21082">
    <property type="entry name" value="MS_channel_3rd"/>
    <property type="match status" value="1"/>
</dbReference>
<dbReference type="Gene3D" id="2.30.30.60">
    <property type="match status" value="1"/>
</dbReference>
<evidence type="ECO:0000256" key="6">
    <source>
        <dbReference type="ARBA" id="ARBA00023136"/>
    </source>
</evidence>
<feature type="transmembrane region" description="Helical" evidence="7">
    <location>
        <begin position="452"/>
        <end position="472"/>
    </location>
</feature>
<keyword evidence="3" id="KW-1003">Cell membrane</keyword>
<dbReference type="OrthoDB" id="9799209at2"/>
<evidence type="ECO:0000313" key="12">
    <source>
        <dbReference type="Proteomes" id="UP000323886"/>
    </source>
</evidence>
<keyword evidence="4 7" id="KW-0812">Transmembrane</keyword>
<feature type="domain" description="DUF3772" evidence="9">
    <location>
        <begin position="139"/>
        <end position="200"/>
    </location>
</feature>
<accession>A0A5M6I6R4</accession>
<evidence type="ECO:0000259" key="8">
    <source>
        <dbReference type="Pfam" id="PF00924"/>
    </source>
</evidence>
<dbReference type="SUPFAM" id="SSF82689">
    <property type="entry name" value="Mechanosensitive channel protein MscS (YggB), C-terminal domain"/>
    <property type="match status" value="1"/>
</dbReference>
<evidence type="ECO:0000313" key="11">
    <source>
        <dbReference type="EMBL" id="KAA5603399.1"/>
    </source>
</evidence>
<evidence type="ECO:0000256" key="7">
    <source>
        <dbReference type="SAM" id="Phobius"/>
    </source>
</evidence>
<feature type="transmembrane region" description="Helical" evidence="7">
    <location>
        <begin position="423"/>
        <end position="446"/>
    </location>
</feature>
<feature type="transmembrane region" description="Helical" evidence="7">
    <location>
        <begin position="507"/>
        <end position="527"/>
    </location>
</feature>
<feature type="transmembrane region" description="Helical" evidence="7">
    <location>
        <begin position="219"/>
        <end position="237"/>
    </location>
</feature>
<evidence type="ECO:0000256" key="2">
    <source>
        <dbReference type="ARBA" id="ARBA00008017"/>
    </source>
</evidence>
<dbReference type="InterPro" id="IPR011014">
    <property type="entry name" value="MscS_channel_TM-2"/>
</dbReference>
<feature type="transmembrane region" description="Helical" evidence="7">
    <location>
        <begin position="258"/>
        <end position="281"/>
    </location>
</feature>
<comment type="similarity">
    <text evidence="2">Belongs to the MscS (TC 1.A.23) family.</text>
</comment>
<comment type="caution">
    <text evidence="11">The sequence shown here is derived from an EMBL/GenBank/DDBJ whole genome shotgun (WGS) entry which is preliminary data.</text>
</comment>
<evidence type="ECO:0000259" key="9">
    <source>
        <dbReference type="Pfam" id="PF12607"/>
    </source>
</evidence>
<name>A0A5M6I6R4_9HYPH</name>
<feature type="transmembrane region" description="Helical" evidence="7">
    <location>
        <begin position="621"/>
        <end position="649"/>
    </location>
</feature>
<keyword evidence="6 7" id="KW-0472">Membrane</keyword>
<reference evidence="11 12" key="1">
    <citation type="submission" date="2019-09" db="EMBL/GenBank/DDBJ databases">
        <title>Draft Whole-Genome sequence of Blastochloris sulfoviridis DSM 729.</title>
        <authorList>
            <person name="Meyer T.E."/>
            <person name="Kyndt J.A."/>
        </authorList>
    </citation>
    <scope>NUCLEOTIDE SEQUENCE [LARGE SCALE GENOMIC DNA]</scope>
    <source>
        <strain evidence="11 12">DSM 729</strain>
    </source>
</reference>
<proteinExistence type="inferred from homology"/>
<dbReference type="EMBL" id="VWPL01000002">
    <property type="protein sequence ID" value="KAA5603399.1"/>
    <property type="molecule type" value="Genomic_DNA"/>
</dbReference>
<comment type="subcellular location">
    <subcellularLocation>
        <location evidence="1">Cell membrane</location>
        <topology evidence="1">Multi-pass membrane protein</topology>
    </subcellularLocation>
</comment>
<dbReference type="InterPro" id="IPR011066">
    <property type="entry name" value="MscS_channel_C_sf"/>
</dbReference>
<evidence type="ECO:0000256" key="1">
    <source>
        <dbReference type="ARBA" id="ARBA00004651"/>
    </source>
</evidence>
<dbReference type="Pfam" id="PF12607">
    <property type="entry name" value="DUF3772"/>
    <property type="match status" value="1"/>
</dbReference>
<feature type="transmembrane region" description="Helical" evidence="7">
    <location>
        <begin position="361"/>
        <end position="386"/>
    </location>
</feature>
<feature type="transmembrane region" description="Helical" evidence="7">
    <location>
        <begin position="293"/>
        <end position="315"/>
    </location>
</feature>
<keyword evidence="5 7" id="KW-1133">Transmembrane helix</keyword>
<dbReference type="InterPro" id="IPR052702">
    <property type="entry name" value="MscS-like_channel"/>
</dbReference>
<dbReference type="RefSeq" id="WP_150095948.1">
    <property type="nucleotide sequence ID" value="NZ_VWPL01000002.1"/>
</dbReference>
<dbReference type="SUPFAM" id="SSF50182">
    <property type="entry name" value="Sm-like ribonucleoproteins"/>
    <property type="match status" value="1"/>
</dbReference>
<dbReference type="GO" id="GO:0005886">
    <property type="term" value="C:plasma membrane"/>
    <property type="evidence" value="ECO:0007669"/>
    <property type="project" value="UniProtKB-SubCell"/>
</dbReference>
<protein>
    <submittedName>
        <fullName evidence="11">Mechanosensitive ion channel family protein</fullName>
    </submittedName>
</protein>
<dbReference type="InterPro" id="IPR023408">
    <property type="entry name" value="MscS_beta-dom_sf"/>
</dbReference>
<organism evidence="11 12">
    <name type="scientific">Blastochloris sulfoviridis</name>
    <dbReference type="NCBI Taxonomy" id="50712"/>
    <lineage>
        <taxon>Bacteria</taxon>
        <taxon>Pseudomonadati</taxon>
        <taxon>Pseudomonadota</taxon>
        <taxon>Alphaproteobacteria</taxon>
        <taxon>Hyphomicrobiales</taxon>
        <taxon>Blastochloridaceae</taxon>
        <taxon>Blastochloris</taxon>
    </lineage>
</organism>
<dbReference type="InterPro" id="IPR010920">
    <property type="entry name" value="LSM_dom_sf"/>
</dbReference>
<evidence type="ECO:0000259" key="10">
    <source>
        <dbReference type="Pfam" id="PF21082"/>
    </source>
</evidence>
<feature type="domain" description="Mechanosensitive ion channel MscS" evidence="8">
    <location>
        <begin position="638"/>
        <end position="704"/>
    </location>
</feature>
<dbReference type="GO" id="GO:0008381">
    <property type="term" value="F:mechanosensitive monoatomic ion channel activity"/>
    <property type="evidence" value="ECO:0007669"/>
    <property type="project" value="UniProtKB-ARBA"/>
</dbReference>
<dbReference type="Gene3D" id="3.30.70.100">
    <property type="match status" value="1"/>
</dbReference>
<dbReference type="InterPro" id="IPR006685">
    <property type="entry name" value="MscS_channel_2nd"/>
</dbReference>
<feature type="transmembrane region" description="Helical" evidence="7">
    <location>
        <begin position="335"/>
        <end position="355"/>
    </location>
</feature>
<evidence type="ECO:0000256" key="5">
    <source>
        <dbReference type="ARBA" id="ARBA00022989"/>
    </source>
</evidence>
<dbReference type="InterPro" id="IPR049278">
    <property type="entry name" value="MS_channel_C"/>
</dbReference>
<sequence length="818" mass="88226">MTIFLTRFALAVRRLAAVAVLCLLPLVVLVPLVALAATATTPASSKLDDARGDVEQVEALLGRDTLRDRDLEQLKLKLDPLREALQTAINTTEPRFAEISARLKELGKKPEADAPPEDGSITAEREELEKAISALDADLKQARVLLLRIDQVGERITERRRALFAAEVFSRSSGIFNPGFWTRAIAVAPDEMRGVAYLGTDWRTWVEARGGQSALVQPALVLAAMTVIGLIVARWWGRKRASRDLAFDAPRLAHALSAWRVFLAGAVPSIAVAAVLLWVLQSHDLLPPRLVDLGQSILVAVAVMALARSTSRAVLAPDRQARRLLNFDSVRAGHLHRLVVWGSRVFAATVVLNALHKAVVAPLALTLATSAVMVLAMLALVAWTLLATRPEAPEDDAEAVEPDQALASEPEDDDSRAQRWLRLFGWIVILVCLVSLSLGYVGFAAFFIGRLVIAAILIGIIYLAIALIDAVVQEAMSASASRGRRVASMLGVSPSTLDVTGTVLSGFVKVVLVAFAALVAVGPWGVHVVDVTSTFSEAFFSVQLDSLVGPVMAVAGAVVLLVGMLVVTRLLQGWLERNLLPRTRIEHSLQHSVKQIIGYLGIIVAVLLALGQLGIDLQNIALVAGALSVGIGFGLQSIVSNFVSGLILLTERPIRVGDTIAVKGEEGYVRRISVRSTEIETFERSSVIIPNTDLITGVVKNWTHGNPTGRIIVAVNIPYDADPDDVRDILIAAACEHPQVLKNPTPRVFLLKFGDSALQFELRCVVANVDYSLTVRSDLHFSILYRLRKAGIVMPVIPPLPEPVPRMPPAISTGDVTP</sequence>